<keyword evidence="1" id="KW-0677">Repeat</keyword>
<feature type="region of interest" description="Disordered" evidence="4">
    <location>
        <begin position="27"/>
        <end position="46"/>
    </location>
</feature>
<keyword evidence="2 3" id="KW-0802">TPR repeat</keyword>
<evidence type="ECO:0000256" key="2">
    <source>
        <dbReference type="ARBA" id="ARBA00022803"/>
    </source>
</evidence>
<dbReference type="InterPro" id="IPR019734">
    <property type="entry name" value="TPR_rpt"/>
</dbReference>
<evidence type="ECO:0000313" key="5">
    <source>
        <dbReference type="EMBL" id="GMI07575.1"/>
    </source>
</evidence>
<dbReference type="InterPro" id="IPR011990">
    <property type="entry name" value="TPR-like_helical_dom_sf"/>
</dbReference>
<dbReference type="SUPFAM" id="SSF48452">
    <property type="entry name" value="TPR-like"/>
    <property type="match status" value="1"/>
</dbReference>
<keyword evidence="6" id="KW-1185">Reference proteome</keyword>
<evidence type="ECO:0000313" key="6">
    <source>
        <dbReference type="Proteomes" id="UP001165160"/>
    </source>
</evidence>
<evidence type="ECO:0000256" key="3">
    <source>
        <dbReference type="PROSITE-ProRule" id="PRU00339"/>
    </source>
</evidence>
<dbReference type="SMART" id="SM00028">
    <property type="entry name" value="TPR"/>
    <property type="match status" value="3"/>
</dbReference>
<feature type="repeat" description="TPR" evidence="3">
    <location>
        <begin position="626"/>
        <end position="659"/>
    </location>
</feature>
<gene>
    <name evidence="5" type="ORF">TrVE_jg1760</name>
</gene>
<dbReference type="PANTHER" id="PTHR16193:SF0">
    <property type="entry name" value="TETRATRICOPEPTIDE REPEAT PROTEIN 27"/>
    <property type="match status" value="1"/>
</dbReference>
<reference evidence="6" key="1">
    <citation type="journal article" date="2023" name="Commun. Biol.">
        <title>Genome analysis of Parmales, the sister group of diatoms, reveals the evolutionary specialization of diatoms from phago-mixotrophs to photoautotrophs.</title>
        <authorList>
            <person name="Ban H."/>
            <person name="Sato S."/>
            <person name="Yoshikawa S."/>
            <person name="Yamada K."/>
            <person name="Nakamura Y."/>
            <person name="Ichinomiya M."/>
            <person name="Sato N."/>
            <person name="Blanc-Mathieu R."/>
            <person name="Endo H."/>
            <person name="Kuwata A."/>
            <person name="Ogata H."/>
        </authorList>
    </citation>
    <scope>NUCLEOTIDE SEQUENCE [LARGE SCALE GENOMIC DNA]</scope>
    <source>
        <strain evidence="6">NIES 3699</strain>
    </source>
</reference>
<protein>
    <submittedName>
        <fullName evidence="5">Uncharacterized protein</fullName>
    </submittedName>
</protein>
<dbReference type="EMBL" id="BRXX01000366">
    <property type="protein sequence ID" value="GMI07575.1"/>
    <property type="molecule type" value="Genomic_DNA"/>
</dbReference>
<dbReference type="AlphaFoldDB" id="A0A9W7CKV4"/>
<name>A0A9W7CKV4_9STRA</name>
<dbReference type="Proteomes" id="UP001165160">
    <property type="component" value="Unassembled WGS sequence"/>
</dbReference>
<sequence>MATIDASAAYDSDSSEEFILGGVTSIVMEDDTPSDTPPPPPPTTTKRLESLIFSSLPVPPSDPSTPYDSLINDLANGAYLKMLTSNPLPSLLLSSSNDSSSNDSEILSNHDPFTSFLIGIAAFNIYLQSNYTGPSIEMEVIQEALKKITGEEDVDTNSLSTQNALSVSGDLVTPCASNLLFFHLSHRILSHLSSLNNLPFSTLPVWRLRSLRCHFELLQLDSQPPPPFSPSLWKLVSPVVDKLTKVVAPTIDRGNVVGTVKHFSSEIVDSVKGNKTKEERRFLANVSLEVGLCCQMFEQHNLGKPYFNLASKWSGLQWHVTGRYGKKTKFQQNAIAQMVVLAESELQETKVDESMKVVEDATSPSTAIHDEHNHLLERTAFSADESQKPLTKLDQSILLAFCLDVKNDNPADGLTAEQMSPFLERVLMSHDSWMIYSTALLERAWLECESTNRRERAIIQIQALVDQHTNRLTITQSTYKAAVEDSAPPQVRLENVHGIVYPPRWGIKKDLGERYAKMGVVSTAAEIFEEIHLWDEVVECLKHAGKKDRAKAIVEERLKERETPRMWAAMGDITDDMQYYVKAWELSGGKYARAKAAIGRMEFDKGNLRACYDHMIIATDVKPLTPSAWFLLGTCSMRLDEWGTALKAFSNVVTQRPDDCDAWANVAAIHIHNKAPGSAYPALNESLKQRRNNWRVWINKLYVCMDLGKIDEAIQALHTLIDFKTQNNSMKEIPDVDDKVVKNIIFTALKDLQEANSAEVSTDFSEQTKTATIDSKSKTLKRAGELLGRISSVTRSEPWVWELYAYYYERLNKPSHYIIEALMKLHRLLVNRWGNGEEEKIVERVCKVSVKVISLHLEIVNKEGEDEATKNEAKTKAAMLWRSLMKKVEKAFEFRGGEEGYPECVKEVASFGQVLM</sequence>
<dbReference type="Gene3D" id="1.25.40.10">
    <property type="entry name" value="Tetratricopeptide repeat domain"/>
    <property type="match status" value="1"/>
</dbReference>
<comment type="caution">
    <text evidence="5">The sequence shown here is derived from an EMBL/GenBank/DDBJ whole genome shotgun (WGS) entry which is preliminary data.</text>
</comment>
<accession>A0A9W7CKV4</accession>
<dbReference type="PROSITE" id="PS50005">
    <property type="entry name" value="TPR"/>
    <property type="match status" value="1"/>
</dbReference>
<proteinExistence type="predicted"/>
<evidence type="ECO:0000256" key="1">
    <source>
        <dbReference type="ARBA" id="ARBA00022737"/>
    </source>
</evidence>
<organism evidence="5 6">
    <name type="scientific">Triparma verrucosa</name>
    <dbReference type="NCBI Taxonomy" id="1606542"/>
    <lineage>
        <taxon>Eukaryota</taxon>
        <taxon>Sar</taxon>
        <taxon>Stramenopiles</taxon>
        <taxon>Ochrophyta</taxon>
        <taxon>Bolidophyceae</taxon>
        <taxon>Parmales</taxon>
        <taxon>Triparmaceae</taxon>
        <taxon>Triparma</taxon>
    </lineage>
</organism>
<evidence type="ECO:0000256" key="4">
    <source>
        <dbReference type="SAM" id="MobiDB-lite"/>
    </source>
</evidence>
<dbReference type="InterPro" id="IPR044244">
    <property type="entry name" value="TTC27/Emw1"/>
</dbReference>
<dbReference type="PANTHER" id="PTHR16193">
    <property type="entry name" value="TETRATRICOPEPTIDE REPEAT PROTEIN 27"/>
    <property type="match status" value="1"/>
</dbReference>